<dbReference type="GO" id="GO:0003841">
    <property type="term" value="F:1-acylglycerol-3-phosphate O-acyltransferase activity"/>
    <property type="evidence" value="ECO:0007669"/>
    <property type="project" value="UniProtKB-UniRule"/>
</dbReference>
<comment type="pathway">
    <text evidence="1">Lipid metabolism.</text>
</comment>
<evidence type="ECO:0000313" key="10">
    <source>
        <dbReference type="Proteomes" id="UP001144471"/>
    </source>
</evidence>
<dbReference type="PANTHER" id="PTHR10434:SF64">
    <property type="entry name" value="1-ACYL-SN-GLYCEROL-3-PHOSPHATE ACYLTRANSFERASE-RELATED"/>
    <property type="match status" value="1"/>
</dbReference>
<dbReference type="GO" id="GO:0016020">
    <property type="term" value="C:membrane"/>
    <property type="evidence" value="ECO:0007669"/>
    <property type="project" value="InterPro"/>
</dbReference>
<organism evidence="9 10">
    <name type="scientific">Propionigenium maris DSM 9537</name>
    <dbReference type="NCBI Taxonomy" id="1123000"/>
    <lineage>
        <taxon>Bacteria</taxon>
        <taxon>Fusobacteriati</taxon>
        <taxon>Fusobacteriota</taxon>
        <taxon>Fusobacteriia</taxon>
        <taxon>Fusobacteriales</taxon>
        <taxon>Fusobacteriaceae</taxon>
        <taxon>Propionigenium</taxon>
    </lineage>
</organism>
<reference evidence="9" key="1">
    <citation type="submission" date="2022-12" db="EMBL/GenBank/DDBJ databases">
        <title>Reference genome sequencing for broad-spectrum identification of bacterial and archaeal isolates by mass spectrometry.</title>
        <authorList>
            <person name="Sekiguchi Y."/>
            <person name="Tourlousse D.M."/>
        </authorList>
    </citation>
    <scope>NUCLEOTIDE SEQUENCE</scope>
    <source>
        <strain evidence="9">10succ1</strain>
    </source>
</reference>
<protein>
    <recommendedName>
        <fullName evidence="7">1-acyl-sn-glycerol-3-phosphate acyltransferase</fullName>
        <ecNumber evidence="7">2.3.1.51</ecNumber>
    </recommendedName>
</protein>
<dbReference type="GO" id="GO:0006654">
    <property type="term" value="P:phosphatidic acid biosynthetic process"/>
    <property type="evidence" value="ECO:0007669"/>
    <property type="project" value="TreeGrafter"/>
</dbReference>
<dbReference type="AlphaFoldDB" id="A0A9W6GLT6"/>
<evidence type="ECO:0000256" key="3">
    <source>
        <dbReference type="ARBA" id="ARBA00022516"/>
    </source>
</evidence>
<dbReference type="NCBIfam" id="TIGR00530">
    <property type="entry name" value="AGP_acyltrn"/>
    <property type="match status" value="1"/>
</dbReference>
<dbReference type="InterPro" id="IPR002123">
    <property type="entry name" value="Plipid/glycerol_acylTrfase"/>
</dbReference>
<dbReference type="PANTHER" id="PTHR10434">
    <property type="entry name" value="1-ACYL-SN-GLYCEROL-3-PHOSPHATE ACYLTRANSFERASE"/>
    <property type="match status" value="1"/>
</dbReference>
<dbReference type="Proteomes" id="UP001144471">
    <property type="component" value="Unassembled WGS sequence"/>
</dbReference>
<gene>
    <name evidence="9" type="primary">plsC</name>
    <name evidence="9" type="ORF">PM10SUCC1_29730</name>
</gene>
<keyword evidence="6 7" id="KW-0012">Acyltransferase</keyword>
<keyword evidence="3 7" id="KW-0444">Lipid biosynthesis</keyword>
<evidence type="ECO:0000313" key="9">
    <source>
        <dbReference type="EMBL" id="GLI57459.1"/>
    </source>
</evidence>
<comment type="caution">
    <text evidence="9">The sequence shown here is derived from an EMBL/GenBank/DDBJ whole genome shotgun (WGS) entry which is preliminary data.</text>
</comment>
<evidence type="ECO:0000256" key="1">
    <source>
        <dbReference type="ARBA" id="ARBA00005189"/>
    </source>
</evidence>
<comment type="catalytic activity">
    <reaction evidence="7">
        <text>a 1-acyl-sn-glycero-3-phosphate + an acyl-CoA = a 1,2-diacyl-sn-glycero-3-phosphate + CoA</text>
        <dbReference type="Rhea" id="RHEA:19709"/>
        <dbReference type="ChEBI" id="CHEBI:57287"/>
        <dbReference type="ChEBI" id="CHEBI:57970"/>
        <dbReference type="ChEBI" id="CHEBI:58342"/>
        <dbReference type="ChEBI" id="CHEBI:58608"/>
        <dbReference type="EC" id="2.3.1.51"/>
    </reaction>
</comment>
<evidence type="ECO:0000256" key="7">
    <source>
        <dbReference type="RuleBase" id="RU361267"/>
    </source>
</evidence>
<keyword evidence="10" id="KW-1185">Reference proteome</keyword>
<keyword evidence="4 7" id="KW-0808">Transferase</keyword>
<dbReference type="Pfam" id="PF01553">
    <property type="entry name" value="Acyltransferase"/>
    <property type="match status" value="1"/>
</dbReference>
<evidence type="ECO:0000256" key="2">
    <source>
        <dbReference type="ARBA" id="ARBA00008655"/>
    </source>
</evidence>
<feature type="domain" description="Phospholipid/glycerol acyltransferase" evidence="8">
    <location>
        <begin position="41"/>
        <end position="155"/>
    </location>
</feature>
<keyword evidence="7" id="KW-0594">Phospholipid biosynthesis</keyword>
<sequence>MLARKELKRFSRMLLGATFAKVEVIYEDEEAIKALDKSSGIVVVSNHQSNLDPPLINGYFPMDLGFVAKKEMASWPFYGIWMRKSHCIFLDRSNPREGIKSIKKAVKIIKSGYPTAIFPEGARSLTEEMGDFKKGSFRLATDTNGIIVPVTVKGTYDIQRRGSIWMKMGRKVKLIIDKPIDVKESSMEERKMLDIKVKKIIEENYRRY</sequence>
<keyword evidence="7" id="KW-1208">Phospholipid metabolism</keyword>
<comment type="similarity">
    <text evidence="2 7">Belongs to the 1-acyl-sn-glycerol-3-phosphate acyltransferase family.</text>
</comment>
<dbReference type="EC" id="2.3.1.51" evidence="7"/>
<dbReference type="InterPro" id="IPR004552">
    <property type="entry name" value="AGP_acyltrans"/>
</dbReference>
<comment type="domain">
    <text evidence="7">The HXXXXD motif is essential for acyltransferase activity and may constitute the binding site for the phosphate moiety of the glycerol-3-phosphate.</text>
</comment>
<dbReference type="SMART" id="SM00563">
    <property type="entry name" value="PlsC"/>
    <property type="match status" value="1"/>
</dbReference>
<evidence type="ECO:0000256" key="5">
    <source>
        <dbReference type="ARBA" id="ARBA00023098"/>
    </source>
</evidence>
<dbReference type="EMBL" id="BSDY01000018">
    <property type="protein sequence ID" value="GLI57459.1"/>
    <property type="molecule type" value="Genomic_DNA"/>
</dbReference>
<evidence type="ECO:0000256" key="6">
    <source>
        <dbReference type="ARBA" id="ARBA00023315"/>
    </source>
</evidence>
<keyword evidence="5 7" id="KW-0443">Lipid metabolism</keyword>
<proteinExistence type="inferred from homology"/>
<evidence type="ECO:0000256" key="4">
    <source>
        <dbReference type="ARBA" id="ARBA00022679"/>
    </source>
</evidence>
<dbReference type="SUPFAM" id="SSF69593">
    <property type="entry name" value="Glycerol-3-phosphate (1)-acyltransferase"/>
    <property type="match status" value="1"/>
</dbReference>
<dbReference type="CDD" id="cd07989">
    <property type="entry name" value="LPLAT_AGPAT-like"/>
    <property type="match status" value="1"/>
</dbReference>
<accession>A0A9W6GLT6</accession>
<name>A0A9W6GLT6_9FUSO</name>
<evidence type="ECO:0000259" key="8">
    <source>
        <dbReference type="SMART" id="SM00563"/>
    </source>
</evidence>